<dbReference type="EMBL" id="CP002400">
    <property type="protein sequence ID" value="ADU26551.1"/>
    <property type="molecule type" value="Genomic_DNA"/>
</dbReference>
<protein>
    <recommendedName>
        <fullName evidence="5">LPXTG-motif cell wall anchor domain protein</fullName>
    </recommendedName>
</protein>
<keyword evidence="1" id="KW-0472">Membrane</keyword>
<reference evidence="3 4" key="1">
    <citation type="submission" date="2010-12" db="EMBL/GenBank/DDBJ databases">
        <title>Complete sequence of Ethanoligenens harbinense YUAN-3.</title>
        <authorList>
            <person name="Lucas S."/>
            <person name="Copeland A."/>
            <person name="Lapidus A."/>
            <person name="Cheng J.-F."/>
            <person name="Bruce D."/>
            <person name="Goodwin L."/>
            <person name="Pitluck S."/>
            <person name="Chertkov O."/>
            <person name="Misra M."/>
            <person name="Detter J.C."/>
            <person name="Han C."/>
            <person name="Tapia R."/>
            <person name="Land M."/>
            <person name="Hauser L."/>
            <person name="Jeffries C."/>
            <person name="Kyrpides N."/>
            <person name="Ivanova N."/>
            <person name="Mikhailova N."/>
            <person name="Wang A."/>
            <person name="Mouttaki H."/>
            <person name="He Z."/>
            <person name="Zhou J."/>
            <person name="Hemme C.L."/>
            <person name="Woyke T."/>
        </authorList>
    </citation>
    <scope>NUCLEOTIDE SEQUENCE [LARGE SCALE GENOMIC DNA]</scope>
    <source>
        <strain evidence="4">DSM 18485 / JCM 12961 / CGMCC 1.5033 / YUAN-3</strain>
    </source>
</reference>
<feature type="chain" id="PRO_5030168378" description="LPXTG-motif cell wall anchor domain protein" evidence="2">
    <location>
        <begin position="38"/>
        <end position="512"/>
    </location>
</feature>
<dbReference type="HOGENOM" id="CLU_531842_0_0_9"/>
<sequence>MPKETTCSRIRLFHLRKPLSALAIAATLFATQLPALAISASAPVMTGYTVSTNHSSDLVQHSTDPTTGQITPVTDDQYIDIDVTFSKPIQAAADAASDLAVTLAGGTTGSYINPAAPDDSNQDITDSFSNHITATANGNTLHIVFHYGFAQYNGQLTVKPAATDGSITKITGTDGTPVQWTNISCIAPNGVQLSTVSQTPADPTADAPASVTKKVITPTSATRAMVFYVFLKNGQPVGTFSPMMGSFVAHYHLYLTMDAPTYTSEFPSSFNAKYGSQYTMTTNGDTFTITSNKNADGTVADTTGDVLDVLVYAYPRDRNTNSDKTALNAAIAKADALTAANYTAASYAPVEKQLSIASAMNNSIYYLQSEVDAQTAALYTATDNLVTIAQQQAVDDFIATVSALPATITLQDATLVSSLAATYAGFTNAQKTLVPSATLQALQTAQSQIQALENPSASSAVSSSSSSTSSNASSLVVSNPNTGEGTTAFVPAAVFTGVTLMLLVAGSKKRRS</sequence>
<keyword evidence="1" id="KW-0812">Transmembrane</keyword>
<feature type="signal peptide" evidence="2">
    <location>
        <begin position="1"/>
        <end position="37"/>
    </location>
</feature>
<evidence type="ECO:0000313" key="4">
    <source>
        <dbReference type="Proteomes" id="UP000001551"/>
    </source>
</evidence>
<organism evidence="3 4">
    <name type="scientific">Ethanoligenens harbinense (strain DSM 18485 / JCM 12961 / CGMCC 1.5033 / YUAN-3)</name>
    <dbReference type="NCBI Taxonomy" id="663278"/>
    <lineage>
        <taxon>Bacteria</taxon>
        <taxon>Bacillati</taxon>
        <taxon>Bacillota</taxon>
        <taxon>Clostridia</taxon>
        <taxon>Eubacteriales</taxon>
        <taxon>Oscillospiraceae</taxon>
        <taxon>Ethanoligenens</taxon>
    </lineage>
</organism>
<proteinExistence type="predicted"/>
<keyword evidence="2" id="KW-0732">Signal</keyword>
<accession>E6U451</accession>
<dbReference type="KEGG" id="eha:Ethha_0998"/>
<keyword evidence="1" id="KW-1133">Transmembrane helix</keyword>
<evidence type="ECO:0000313" key="3">
    <source>
        <dbReference type="EMBL" id="ADU26551.1"/>
    </source>
</evidence>
<evidence type="ECO:0008006" key="5">
    <source>
        <dbReference type="Google" id="ProtNLM"/>
    </source>
</evidence>
<dbReference type="AlphaFoldDB" id="E6U451"/>
<gene>
    <name evidence="3" type="ordered locus">Ethha_0998</name>
</gene>
<evidence type="ECO:0000256" key="1">
    <source>
        <dbReference type="SAM" id="Phobius"/>
    </source>
</evidence>
<dbReference type="RefSeq" id="WP_013484912.1">
    <property type="nucleotide sequence ID" value="NZ_CP025286.1"/>
</dbReference>
<dbReference type="Proteomes" id="UP000001551">
    <property type="component" value="Chromosome"/>
</dbReference>
<evidence type="ECO:0000256" key="2">
    <source>
        <dbReference type="SAM" id="SignalP"/>
    </source>
</evidence>
<feature type="transmembrane region" description="Helical" evidence="1">
    <location>
        <begin position="488"/>
        <end position="506"/>
    </location>
</feature>
<keyword evidence="4" id="KW-1185">Reference proteome</keyword>
<dbReference type="Gene3D" id="1.20.1270.90">
    <property type="entry name" value="AF1782-like"/>
    <property type="match status" value="1"/>
</dbReference>
<name>E6U451_ETHHY</name>